<gene>
    <name evidence="2" type="ORF">C493_00755</name>
</gene>
<protein>
    <submittedName>
        <fullName evidence="2">Radical SAM protein</fullName>
    </submittedName>
</protein>
<reference evidence="2 3" key="1">
    <citation type="journal article" date="2014" name="PLoS Genet.">
        <title>Phylogenetically driven sequencing of extremely halophilic archaea reveals strategies for static and dynamic osmo-response.</title>
        <authorList>
            <person name="Becker E.A."/>
            <person name="Seitzer P.M."/>
            <person name="Tritt A."/>
            <person name="Larsen D."/>
            <person name="Krusor M."/>
            <person name="Yao A.I."/>
            <person name="Wu D."/>
            <person name="Madern D."/>
            <person name="Eisen J.A."/>
            <person name="Darling A.E."/>
            <person name="Facciotti M.T."/>
        </authorList>
    </citation>
    <scope>NUCLEOTIDE SEQUENCE [LARGE SCALE GENOMIC DNA]</scope>
    <source>
        <strain evidence="2 3">JCM 12255</strain>
    </source>
</reference>
<dbReference type="Proteomes" id="UP000011602">
    <property type="component" value="Unassembled WGS sequence"/>
</dbReference>
<dbReference type="EMBL" id="AOHZ01000003">
    <property type="protein sequence ID" value="ELY62100.1"/>
    <property type="molecule type" value="Genomic_DNA"/>
</dbReference>
<feature type="region of interest" description="Disordered" evidence="1">
    <location>
        <begin position="84"/>
        <end position="111"/>
    </location>
</feature>
<dbReference type="eggNOG" id="arCOG00940">
    <property type="taxonomic scope" value="Archaea"/>
</dbReference>
<dbReference type="eggNOG" id="arCOG00938">
    <property type="taxonomic scope" value="Archaea"/>
</dbReference>
<dbReference type="STRING" id="1227499.C493_00755"/>
<dbReference type="PATRIC" id="fig|1227499.3.peg.155"/>
<evidence type="ECO:0000256" key="1">
    <source>
        <dbReference type="SAM" id="MobiDB-lite"/>
    </source>
</evidence>
<dbReference type="AlphaFoldDB" id="L9XK49"/>
<name>L9XK49_9EURY</name>
<sequence>MRPGTLDTSSRPFVLIWELTRACGLACDHCRADAKPDRHPDELSTAEGTRLLDPAEADAVMAWLDDSSDAAPFGVKTTEAPQYRCVSIQRRDERNGRGDPGDSRPADGVRRRSGIVAGDGFAFVSHTGDVFPPDSCRSRPATSVADPYTRATGSRRCSNRYATAADFGASAAPVPTGGSVAAAVLARSRRPAIPSRAIHSVRSFLTDTTGCCRGIGTKRPRQVTDCNRRWRRLFEDAILTGENKITNLNK</sequence>
<comment type="caution">
    <text evidence="2">The sequence shown here is derived from an EMBL/GenBank/DDBJ whole genome shotgun (WGS) entry which is preliminary data.</text>
</comment>
<evidence type="ECO:0000313" key="2">
    <source>
        <dbReference type="EMBL" id="ELY62100.1"/>
    </source>
</evidence>
<organism evidence="2 3">
    <name type="scientific">Natronolimnohabitans innermongolicus JCM 12255</name>
    <dbReference type="NCBI Taxonomy" id="1227499"/>
    <lineage>
        <taxon>Archaea</taxon>
        <taxon>Methanobacteriati</taxon>
        <taxon>Methanobacteriota</taxon>
        <taxon>Stenosarchaea group</taxon>
        <taxon>Halobacteria</taxon>
        <taxon>Halobacteriales</taxon>
        <taxon>Natrialbaceae</taxon>
        <taxon>Natronolimnohabitans</taxon>
    </lineage>
</organism>
<proteinExistence type="predicted"/>
<evidence type="ECO:0000313" key="3">
    <source>
        <dbReference type="Proteomes" id="UP000011602"/>
    </source>
</evidence>
<keyword evidence="3" id="KW-1185">Reference proteome</keyword>
<accession>L9XK49</accession>
<feature type="compositionally biased region" description="Basic and acidic residues" evidence="1">
    <location>
        <begin position="89"/>
        <end position="110"/>
    </location>
</feature>
<dbReference type="InterPro" id="IPR058240">
    <property type="entry name" value="rSAM_sf"/>
</dbReference>
<dbReference type="SUPFAM" id="SSF102114">
    <property type="entry name" value="Radical SAM enzymes"/>
    <property type="match status" value="1"/>
</dbReference>